<dbReference type="GO" id="GO:0008250">
    <property type="term" value="C:oligosaccharyltransferase complex"/>
    <property type="evidence" value="ECO:0007669"/>
    <property type="project" value="InterPro"/>
</dbReference>
<comment type="subunit">
    <text evidence="8">Component of the oligosaccharyltransferase (OST) complex.</text>
</comment>
<dbReference type="STRING" id="1169540.A0A0G4EC08"/>
<dbReference type="Pfam" id="PF02109">
    <property type="entry name" value="DAD"/>
    <property type="match status" value="1"/>
</dbReference>
<dbReference type="OrthoDB" id="445566at2759"/>
<evidence type="ECO:0000256" key="1">
    <source>
        <dbReference type="ARBA" id="ARBA00004477"/>
    </source>
</evidence>
<dbReference type="PANTHER" id="PTHR10705">
    <property type="entry name" value="DOLICHYL-DIPHOSPHOOLIGOSACCHARIDE--PROTEIN GLYCOSYLTRANSFERASE SUBUNIT DAD1"/>
    <property type="match status" value="1"/>
</dbReference>
<dbReference type="AlphaFoldDB" id="A0A0G4EC08"/>
<feature type="transmembrane region" description="Helical" evidence="8">
    <location>
        <begin position="32"/>
        <end position="55"/>
    </location>
</feature>
<keyword evidence="10" id="KW-1185">Reference proteome</keyword>
<dbReference type="EMBL" id="CDMY01000117">
    <property type="protein sequence ID" value="CEL92859.1"/>
    <property type="molecule type" value="Genomic_DNA"/>
</dbReference>
<dbReference type="GO" id="GO:0006487">
    <property type="term" value="P:protein N-linked glycosylation"/>
    <property type="evidence" value="ECO:0007669"/>
    <property type="project" value="TreeGrafter"/>
</dbReference>
<feature type="transmembrane region" description="Helical" evidence="8">
    <location>
        <begin position="96"/>
        <end position="115"/>
    </location>
</feature>
<dbReference type="PIRSF" id="PIRSF005588">
    <property type="entry name" value="DAD"/>
    <property type="match status" value="1"/>
</dbReference>
<dbReference type="PANTHER" id="PTHR10705:SF0">
    <property type="entry name" value="DOLICHYL-DIPHOSPHOOLIGOSACCHARIDE--PROTEIN GLYCOSYLTRANSFERASE SUBUNIT DAD1"/>
    <property type="match status" value="1"/>
</dbReference>
<evidence type="ECO:0000256" key="4">
    <source>
        <dbReference type="ARBA" id="ARBA00022692"/>
    </source>
</evidence>
<evidence type="ECO:0000313" key="10">
    <source>
        <dbReference type="Proteomes" id="UP000041254"/>
    </source>
</evidence>
<evidence type="ECO:0000256" key="8">
    <source>
        <dbReference type="RuleBase" id="RU361136"/>
    </source>
</evidence>
<dbReference type="InterPro" id="IPR003038">
    <property type="entry name" value="DAD/Ost2"/>
</dbReference>
<evidence type="ECO:0000256" key="6">
    <source>
        <dbReference type="ARBA" id="ARBA00022989"/>
    </source>
</evidence>
<feature type="transmembrane region" description="Helical" evidence="8">
    <location>
        <begin position="61"/>
        <end position="84"/>
    </location>
</feature>
<name>A0A0G4EC08_VITBC</name>
<dbReference type="Proteomes" id="UP000041254">
    <property type="component" value="Unassembled WGS sequence"/>
</dbReference>
<dbReference type="FunCoup" id="A0A0G4EC08">
    <property type="interactions" value="156"/>
</dbReference>
<comment type="similarity">
    <text evidence="3 8">Belongs to the DAD/OST2 family.</text>
</comment>
<gene>
    <name evidence="9" type="ORF">Vbra_11096</name>
</gene>
<keyword evidence="5 8" id="KW-0256">Endoplasmic reticulum</keyword>
<evidence type="ECO:0000256" key="3">
    <source>
        <dbReference type="ARBA" id="ARBA00009386"/>
    </source>
</evidence>
<evidence type="ECO:0000256" key="7">
    <source>
        <dbReference type="ARBA" id="ARBA00023136"/>
    </source>
</evidence>
<accession>A0A0G4EC08</accession>
<dbReference type="VEuPathDB" id="CryptoDB:Vbra_11096"/>
<organism evidence="9 10">
    <name type="scientific">Vitrella brassicaformis (strain CCMP3155)</name>
    <dbReference type="NCBI Taxonomy" id="1169540"/>
    <lineage>
        <taxon>Eukaryota</taxon>
        <taxon>Sar</taxon>
        <taxon>Alveolata</taxon>
        <taxon>Colpodellida</taxon>
        <taxon>Vitrellaceae</taxon>
        <taxon>Vitrella</taxon>
    </lineage>
</organism>
<keyword evidence="4 8" id="KW-0812">Transmembrane</keyword>
<comment type="pathway">
    <text evidence="2 8">Protein modification; protein glycosylation.</text>
</comment>
<dbReference type="PhylomeDB" id="A0A0G4EC08"/>
<comment type="subcellular location">
    <subcellularLocation>
        <location evidence="1 8">Endoplasmic reticulum membrane</location>
        <topology evidence="1 8">Multi-pass membrane protein</topology>
    </subcellularLocation>
</comment>
<keyword evidence="6 8" id="KW-1133">Transmembrane helix</keyword>
<reference evidence="9 10" key="1">
    <citation type="submission" date="2014-11" db="EMBL/GenBank/DDBJ databases">
        <authorList>
            <person name="Zhu J."/>
            <person name="Qi W."/>
            <person name="Song R."/>
        </authorList>
    </citation>
    <scope>NUCLEOTIDE SEQUENCE [LARGE SCALE GENOMIC DNA]</scope>
</reference>
<evidence type="ECO:0000313" key="9">
    <source>
        <dbReference type="EMBL" id="CEL92859.1"/>
    </source>
</evidence>
<evidence type="ECO:0000256" key="2">
    <source>
        <dbReference type="ARBA" id="ARBA00004922"/>
    </source>
</evidence>
<dbReference type="UniPathway" id="UPA00378"/>
<sequence length="116" mass="12909">MKALSGFVSTLTDIAKSGFQQYKKVTPDRVKLLDLLVIFLGYTAVVQLLYCFIVGSFPFNSFLSGFICCVGSMTLTIGLRVQLMDPEEFKITAERAFADYLVCNLVLFLTVINFLG</sequence>
<dbReference type="InParanoid" id="A0A0G4EC08"/>
<dbReference type="OMA" id="HIILHIV"/>
<evidence type="ECO:0000256" key="5">
    <source>
        <dbReference type="ARBA" id="ARBA00022824"/>
    </source>
</evidence>
<proteinExistence type="inferred from homology"/>
<protein>
    <recommendedName>
        <fullName evidence="8">Dolichyl-diphosphooligosaccharide--protein glycosyltransferase subunit OST2</fullName>
        <shortName evidence="8">Oligosaccharyl transferase subunit OST2</shortName>
    </recommendedName>
</protein>
<comment type="function">
    <text evidence="8">Subunit of the oligosaccharyl transferase (OST) complex that catalyzes the initial transfer of a defined glycan (Glc(3)Man(9)GlcNAc(2) in eukaryotes) from the lipid carrier dolichol-pyrophosphate to an asparagine residue within an Asn-X-Ser/Thr consensus motif in nascent polypeptide chains, the first step in protein N-glycosylation. N-glycosylation occurs cotranslationally and the complex associates with the Sec61 complex at the channel-forming translocon complex that mediates protein translocation across the endoplasmic reticulum (ER). All subunits are required for a maximal enzyme activity.</text>
</comment>
<keyword evidence="7 8" id="KW-0472">Membrane</keyword>